<feature type="region of interest" description="Disordered" evidence="2">
    <location>
        <begin position="3069"/>
        <end position="3126"/>
    </location>
</feature>
<feature type="compositionally biased region" description="Polar residues" evidence="2">
    <location>
        <begin position="3078"/>
        <end position="3115"/>
    </location>
</feature>
<feature type="region of interest" description="Disordered" evidence="2">
    <location>
        <begin position="1974"/>
        <end position="2003"/>
    </location>
</feature>
<keyword evidence="1" id="KW-0175">Coiled coil</keyword>
<keyword evidence="3" id="KW-1185">Reference proteome</keyword>
<evidence type="ECO:0000256" key="2">
    <source>
        <dbReference type="SAM" id="MobiDB-lite"/>
    </source>
</evidence>
<feature type="region of interest" description="Disordered" evidence="2">
    <location>
        <begin position="2114"/>
        <end position="2141"/>
    </location>
</feature>
<feature type="region of interest" description="Disordered" evidence="2">
    <location>
        <begin position="2542"/>
        <end position="2582"/>
    </location>
</feature>
<feature type="compositionally biased region" description="Basic and acidic residues" evidence="2">
    <location>
        <begin position="2429"/>
        <end position="2438"/>
    </location>
</feature>
<dbReference type="RefSeq" id="XP_072848930.1">
    <property type="nucleotide sequence ID" value="XM_072992829.1"/>
</dbReference>
<reference evidence="3" key="1">
    <citation type="submission" date="2025-05" db="UniProtKB">
        <authorList>
            <consortium name="RefSeq"/>
        </authorList>
    </citation>
    <scope>NUCLEOTIDE SEQUENCE [LARGE SCALE GENOMIC DNA]</scope>
</reference>
<dbReference type="PANTHER" id="PTHR14492">
    <property type="entry name" value="JBTS17"/>
    <property type="match status" value="1"/>
</dbReference>
<protein>
    <submittedName>
        <fullName evidence="4">Ciliogenesis and planar polarity effector 1 isoform X2</fullName>
    </submittedName>
</protein>
<dbReference type="Proteomes" id="UP001652642">
    <property type="component" value="Chromosome 2"/>
</dbReference>
<feature type="compositionally biased region" description="Basic residues" evidence="2">
    <location>
        <begin position="2418"/>
        <end position="2428"/>
    </location>
</feature>
<dbReference type="GeneID" id="110080062"/>
<organism evidence="3 4">
    <name type="scientific">Pogona vitticeps</name>
    <name type="common">central bearded dragon</name>
    <dbReference type="NCBI Taxonomy" id="103695"/>
    <lineage>
        <taxon>Eukaryota</taxon>
        <taxon>Metazoa</taxon>
        <taxon>Chordata</taxon>
        <taxon>Craniata</taxon>
        <taxon>Vertebrata</taxon>
        <taxon>Euteleostomi</taxon>
        <taxon>Lepidosauria</taxon>
        <taxon>Squamata</taxon>
        <taxon>Bifurcata</taxon>
        <taxon>Unidentata</taxon>
        <taxon>Episquamata</taxon>
        <taxon>Toxicofera</taxon>
        <taxon>Iguania</taxon>
        <taxon>Acrodonta</taxon>
        <taxon>Agamidae</taxon>
        <taxon>Amphibolurinae</taxon>
        <taxon>Pogona</taxon>
    </lineage>
</organism>
<dbReference type="InterPro" id="IPR028236">
    <property type="entry name" value="CPLANE1"/>
</dbReference>
<feature type="region of interest" description="Disordered" evidence="2">
    <location>
        <begin position="2411"/>
        <end position="2438"/>
    </location>
</feature>
<accession>A0ABM5FU68</accession>
<evidence type="ECO:0000313" key="3">
    <source>
        <dbReference type="Proteomes" id="UP001652642"/>
    </source>
</evidence>
<dbReference type="PANTHER" id="PTHR14492:SF4">
    <property type="entry name" value="CILIOGENESIS AND PLANAR POLARITY EFFECTOR 1"/>
    <property type="match status" value="1"/>
</dbReference>
<feature type="coiled-coil region" evidence="1">
    <location>
        <begin position="2719"/>
        <end position="2753"/>
    </location>
</feature>
<reference evidence="4" key="2">
    <citation type="submission" date="2025-08" db="UniProtKB">
        <authorList>
            <consortium name="RefSeq"/>
        </authorList>
    </citation>
    <scope>IDENTIFICATION</scope>
</reference>
<proteinExistence type="predicted"/>
<evidence type="ECO:0000256" key="1">
    <source>
        <dbReference type="SAM" id="Coils"/>
    </source>
</evidence>
<sequence>MGTEKEAVYLLDEKNINEINLFSGKTKKKIPQLCHLLKNVILLTTSRNGAWLAGILKTGELFLWNKDQDTIKIVPLADEVKKVVMATQEYSRRFHLYVSGDGNKALVTTPTVCVFLWENMECQSSPSKNPVAGQWSQIIPEASILLPSVEEKEIAMSADFIKTEMLGDICLCSFAFYSDENLMLIFLEIRWQENALTNARIHWAQQQCCLTGLAPPCEPVKSRGALLTAFSHDGLTLAVAVNQKDLQTSQILFMNTTNFVTVTGSLKGCGAKNHKISSKLVRSYWIADMTWTTDSLFLACMLKRGSLILMTCLGELLTLVTFGCSVEFGPAEFIPLHPLIMYRSQNSLLQDLNHCHDSSASEGDLMRQRFSITSHPSLPYLITSDGYIVTVLRFSDGFSPSAYMRSLLLDSAQRLEKLRHNLITSKSKEKRLPLQPLSSLRANLLQQHLKQNCSFSTIPKFLQEEKRAAEVNGESTCIQDYSDDSDDDKMFQTHSFIWGSPKAAVSSCDEGRLEFASMFDTIHAVDCPREKDDTSLELNCIQKNLIAAWRVGISSSIQERDKLLSYTIRCITHFFNILQFTKLNFVHLNNAFGNRPWMQCVLKCFQQFLTVLSWESKHRHTLGHLMKLTLQTLKLMLAEQQDGMFSSSLLGGFSLLKIVSHYLNGKNIPQYATFSTLLNINNVELDSITTPLFCSVDCNSHQSFCALDSIQKASATVNLTKNSENRLIVMWRLLYKHVLWYWAELNKKAQNSSKAIKEKLLANEGPLTGALATHIQAVLQSSGEKLEQTFRLNSVSGEEQFLVGSYQESVDAWERALQEAKAKGGKRMPFLQTRYYLAMLYCHLYHYGLTEAQGLCDRLVSELLRRTQISVRDRDDESEAGWITNNVSTEAALAVVQCLARFMAAYFTNEPLYVLPPHRVDILPPLHIRPDRCSRVIPLEHSVVTDAVRNQGLSGVWTVEYALDLLLVGGLIPEAVWLTHKLGDWKMAVSVGVAFNLYCQSNNRFSRSETVELCLPPHLTPTHIFQEKLQSFLGQAVNNGTSNQGDKSRYKQLTDPVEEESACVLFNSVEEILKAAVMAEADIVSETFLLLVNFAKELSRKLNGLVPDTLYLPAPPLYCPQPALANEEEHTDLSLTMERNCRQKVSRVIQRILLLFRAAHCSLPAAQWYIVQLKRARKIMQKIRKKVALPSLSTLPENLLNYSKDGSMFSKPTSSGDHKLDYVSCKTIASFRDLCALCWMLHVRDMLSDSCRRYQTAREKMEHQKECKRTEFDACIVECSLTALEWASRMLPFAHFMNIEELVQDIILSLIGELPPIRKVAEILVKAFPNPEDVRVPLRDKYSALQRRLQHCIVKGPSSEEMMAVVIQAVHKVNVKTLKCVIRNIGSYEKNIWEPPDEETQDPGACCYDKLSLGTSLSRSTISDLGNSQIYNDAETAESLSEALLVEETKKHIRTQMEENNKEIHHEELIRCNKTAEKLEDFSVKERRNKKENTKDITNQHVLPLVGEWEFERDDDEYIKFLDLFLTYVLERDLIDHGHSVIPFLVSFSPLLREHELNSLLFDVHTTLKRRQIRNKGQKVFRAGSCYTTIFEPSASELVLLRDKKKKESKDRTPPVTIQQTIEPSNHESVMGLHARRGLFGVSQKSRYSTHDGSSKNISLTSVLTQHSSEQASSVPQKVANHICIYKVIQTNEVTEREDPTPEMKFKFNNVASLLEWMIRWSDKRLLYDPISRQPFQECQPIMHVKISASAILASLWLLEYYFNKPGDQDICFLKLHDGSASVCSSTLESKIEDSFMDTSCSPSAGISVGIPDSHVLGKPSENAPGILQEKQHEKKESDLKGHFVTHDRMIGGTDCDVGLKKEMGEFTPSKVEVTSENEDYCEDPFAVSRSPTISVSITSVQQKKEHQSLADVQCPQEDVFVKTLEGTATKLESPPCKAIPSNVPCSVCPEMKTESTSKEITVSDNQPSFTVVSSALSSDPSGPKNEEMGAREPASQPTAQPLNISDAVREMLQDEMFKLVQLQQINFMSLMQVVGASFANLPNISQQMQQSQPFQLERSQTPNIAGTDVARSPPRHPADGFLKAQMASLENSSHVHSKNINPQGKDNLLDQQSYNGYVLNPPQTNDSSGLPENQSNEKNQIPPFQSLLHQIPARPLPLLSACLKDEKKPKLIPLAKPLNTADGLPLLKLKPQCEFQLLNVCPVTPPRAFIGPQPQRKECWGAQASFVKNPQSETTAHLNLNNYDHRAIKQAQEQTSNQVEILSKETSKQDHLDRYGKTEDISLHHFQAHLRGEKSLADNETLLQKTYEHFTPFPLLYLKPWSQSKRPSELITVKCLGKDKDFKEPCGRTALPLLYANLSPPIKFQTPKLIPLQNLIVFEQSRHIAQAPQTGHKDHPEQIQLLKADLKSLEARQDRNSKKRQKRRTERRIREKKEREKTAVTFQQDDAVDTVKQTKDNGVAFNYSFSDGDSLLNQDAVNVAELHYLASVRKRVAELQDASTNTETVLTSHQDIQTLSEDIIYETGINQPLLSVSASATGFKSHQDMQGVSEEINSEPSKNEPVTSPSASEKEPLPSGLPQTLPPDLYWNLTFPTEAAEKPLPSTSSDVVSDLIGQKYISVIDIENGGDLKNLPDVSESPPKCIPTQAVKTELPTSAKQHHTAASVTNVISPEEFEKQGNTFQTESQQVLPETGEAEIAHDPLTLCLLRKDFSINSSTELSAKKISKERLSAKLQEMDRQLLTLQNVADRMEKEFHNTKLLVETIEDIGVIADPGKDDMLFLAPGVKVTKEEHYSIHEIMENSAEGGSLECESFQAIYIDSRTPSVSPSASAATIKKSSSDINFRTEEFDESFSDPLQMTGLSGVSDIITDLIAEGGISASELGLTENQAKKISSFSGEMNKYSRKTKRDKKELQAWMKRKRKERLAEYMQTLAERRAREHSPFPLRKNMHLALSTRDFKMQQKKKEEKNKALFSEHHNHRVSEALVLMHELLSDTVELPSSDYKQMPKITSPHDFKRPHIASARSYHGSCQATRKMVAAKAGFSQTKSFSSLPSDVTQRRGQICQAPYRRMASEARSQKQWSSNKLDLQSPASHQTRKSMNQRSLPTAETATQASEESDDGAMSSWSVPDEIQQILYGSSNFNKETSQEDGCSIASLNHFDSVSESTSSILSKLDWNAVEAMVANVEEK</sequence>
<feature type="compositionally biased region" description="Polar residues" evidence="2">
    <location>
        <begin position="2555"/>
        <end position="2568"/>
    </location>
</feature>
<dbReference type="Pfam" id="PF15392">
    <property type="entry name" value="Joubert"/>
    <property type="match status" value="1"/>
</dbReference>
<evidence type="ECO:0000313" key="4">
    <source>
        <dbReference type="RefSeq" id="XP_072848930.1"/>
    </source>
</evidence>
<name>A0ABM5FU68_9SAUR</name>
<gene>
    <name evidence="4" type="primary">CPLANE1</name>
</gene>